<evidence type="ECO:0000313" key="2">
    <source>
        <dbReference type="EMBL" id="QOG29184.1"/>
    </source>
</evidence>
<sequence length="225" mass="24921">MNYWCQTVSLGYDQSNRQDFRDGGETDCSALVIHALKEAGFDTGSATYTGNMRSNLTKRGWKVIANNGRPQAGDILLNDVNHVAVYIGGGKLAQASIDERGRITGGRGGDQTGWETNVRSYYNYPWNCYLRYVAATTSSKQATGGWIAEKGHFKLNAAIKLRKGPSTSDREIAIIGAGSVIIYDAYKIDPNGYVWIRQKRGNGYGYMATGRSKNGRRIDCWGRFY</sequence>
<name>A0AAE7MT81_ENTGA</name>
<dbReference type="InterPro" id="IPR038765">
    <property type="entry name" value="Papain-like_cys_pep_sf"/>
</dbReference>
<dbReference type="SUPFAM" id="SSF54001">
    <property type="entry name" value="Cysteine proteinases"/>
    <property type="match status" value="1"/>
</dbReference>
<dbReference type="Proteomes" id="UP000516696">
    <property type="component" value="Chromosome"/>
</dbReference>
<proteinExistence type="predicted"/>
<dbReference type="Gene3D" id="3.90.1720.10">
    <property type="entry name" value="endopeptidase domain like (from Nostoc punctiforme)"/>
    <property type="match status" value="1"/>
</dbReference>
<dbReference type="EMBL" id="CP050485">
    <property type="protein sequence ID" value="QOG29184.1"/>
    <property type="molecule type" value="Genomic_DNA"/>
</dbReference>
<feature type="domain" description="SH3b" evidence="1">
    <location>
        <begin position="148"/>
        <end position="216"/>
    </location>
</feature>
<organism evidence="2 3">
    <name type="scientific">Enterococcus gallinarum</name>
    <dbReference type="NCBI Taxonomy" id="1353"/>
    <lineage>
        <taxon>Bacteria</taxon>
        <taxon>Bacillati</taxon>
        <taxon>Bacillota</taxon>
        <taxon>Bacilli</taxon>
        <taxon>Lactobacillales</taxon>
        <taxon>Enterococcaceae</taxon>
        <taxon>Enterococcus</taxon>
    </lineage>
</organism>
<dbReference type="AlphaFoldDB" id="A0AAE7MT81"/>
<dbReference type="InterPro" id="IPR057370">
    <property type="entry name" value="ELLD"/>
</dbReference>
<dbReference type="InterPro" id="IPR003646">
    <property type="entry name" value="SH3-like_bac-type"/>
</dbReference>
<accession>A0AAE7MT81</accession>
<reference evidence="2 3" key="1">
    <citation type="submission" date="2020-03" db="EMBL/GenBank/DDBJ databases">
        <title>Characterization of ganglioside-mimicking enterococci.</title>
        <authorList>
            <person name="Patry R.T."/>
            <person name="Nothaft H."/>
            <person name="Bridger R."/>
            <person name="Shajahan A."/>
            <person name="Huynh S."/>
            <person name="Sanchez S."/>
            <person name="Azadi P."/>
            <person name="Cooper K."/>
            <person name="Miller W.G."/>
            <person name="Parker C.T."/>
            <person name="Wells L."/>
            <person name="Szymanski C.M."/>
        </authorList>
    </citation>
    <scope>NUCLEOTIDE SEQUENCE [LARGE SCALE GENOMIC DNA]</scope>
    <source>
        <strain evidence="2 3">EGM181</strain>
    </source>
</reference>
<evidence type="ECO:0000259" key="1">
    <source>
        <dbReference type="SMART" id="SM00287"/>
    </source>
</evidence>
<protein>
    <recommendedName>
        <fullName evidence="1">SH3b domain-containing protein</fullName>
    </recommendedName>
</protein>
<evidence type="ECO:0000313" key="3">
    <source>
        <dbReference type="Proteomes" id="UP000516696"/>
    </source>
</evidence>
<dbReference type="Gene3D" id="2.30.30.40">
    <property type="entry name" value="SH3 Domains"/>
    <property type="match status" value="1"/>
</dbReference>
<dbReference type="Pfam" id="PF25309">
    <property type="entry name" value="ELLD"/>
    <property type="match status" value="2"/>
</dbReference>
<gene>
    <name evidence="2" type="ORF">EGM181_12610</name>
</gene>
<dbReference type="SMART" id="SM00287">
    <property type="entry name" value="SH3b"/>
    <property type="match status" value="1"/>
</dbReference>